<feature type="region of interest" description="Disordered" evidence="1">
    <location>
        <begin position="1"/>
        <end position="48"/>
    </location>
</feature>
<dbReference type="Proteomes" id="UP000594263">
    <property type="component" value="Unplaced"/>
</dbReference>
<dbReference type="InterPro" id="IPR040374">
    <property type="entry name" value="BIC"/>
</dbReference>
<protein>
    <submittedName>
        <fullName evidence="2">Uncharacterized protein</fullName>
    </submittedName>
</protein>
<dbReference type="OMA" id="DWIDYSA"/>
<evidence type="ECO:0000313" key="2">
    <source>
        <dbReference type="EnsemblPlants" id="Kaladp0561s0005.1.v1.1.CDS.1"/>
    </source>
</evidence>
<dbReference type="PANTHER" id="PTHR34207">
    <property type="entry name" value="PROTEIN BIC1"/>
    <property type="match status" value="1"/>
</dbReference>
<dbReference type="PANTHER" id="PTHR34207:SF17">
    <property type="entry name" value="PROTEIN BIC2"/>
    <property type="match status" value="1"/>
</dbReference>
<feature type="compositionally biased region" description="Low complexity" evidence="1">
    <location>
        <begin position="20"/>
        <end position="39"/>
    </location>
</feature>
<evidence type="ECO:0000256" key="1">
    <source>
        <dbReference type="SAM" id="MobiDB-lite"/>
    </source>
</evidence>
<dbReference type="AlphaFoldDB" id="A0A7N1A6K2"/>
<organism evidence="2 3">
    <name type="scientific">Kalanchoe fedtschenkoi</name>
    <name type="common">Lavender scallops</name>
    <name type="synonym">South American air plant</name>
    <dbReference type="NCBI Taxonomy" id="63787"/>
    <lineage>
        <taxon>Eukaryota</taxon>
        <taxon>Viridiplantae</taxon>
        <taxon>Streptophyta</taxon>
        <taxon>Embryophyta</taxon>
        <taxon>Tracheophyta</taxon>
        <taxon>Spermatophyta</taxon>
        <taxon>Magnoliopsida</taxon>
        <taxon>eudicotyledons</taxon>
        <taxon>Gunneridae</taxon>
        <taxon>Pentapetalae</taxon>
        <taxon>Saxifragales</taxon>
        <taxon>Crassulaceae</taxon>
        <taxon>Kalanchoe</taxon>
    </lineage>
</organism>
<name>A0A7N1A6K2_KALFE</name>
<proteinExistence type="predicted"/>
<sequence length="136" mass="14707">MEEHQKQEQAASPAHDLDAPPITSPSSPTTGGSSHSLSPQRHDDLADACRAGCLDPNVADERQRSEVVVSVTVPDKWSQEEMLKDWLDFASFDATLAPKGFDLARTALVAEQVKEAMGSSSRQAYLEMQFSTAGCT</sequence>
<evidence type="ECO:0000313" key="3">
    <source>
        <dbReference type="Proteomes" id="UP000594263"/>
    </source>
</evidence>
<dbReference type="EnsemblPlants" id="Kaladp0561s0005.1.v1.1">
    <property type="protein sequence ID" value="Kaladp0561s0005.1.v1.1.CDS.1"/>
    <property type="gene ID" value="Kaladp0561s0005.v1.1"/>
</dbReference>
<keyword evidence="3" id="KW-1185">Reference proteome</keyword>
<reference evidence="2" key="1">
    <citation type="submission" date="2021-01" db="UniProtKB">
        <authorList>
            <consortium name="EnsemblPlants"/>
        </authorList>
    </citation>
    <scope>IDENTIFICATION</scope>
</reference>
<dbReference type="GO" id="GO:0009785">
    <property type="term" value="P:blue light signaling pathway"/>
    <property type="evidence" value="ECO:0007669"/>
    <property type="project" value="InterPro"/>
</dbReference>
<dbReference type="Gramene" id="Kaladp0561s0005.1.v1.1">
    <property type="protein sequence ID" value="Kaladp0561s0005.1.v1.1.CDS.1"/>
    <property type="gene ID" value="Kaladp0561s0005.v1.1"/>
</dbReference>
<dbReference type="CDD" id="cd22645">
    <property type="entry name" value="BIC1_CID"/>
    <property type="match status" value="1"/>
</dbReference>
<accession>A0A7N1A6K2</accession>